<sequence length="246" mass="27828">MAKLTCPYFPSDFQVAETCQLAVCRLEWLLGGGETKLNDGSTDMNPYCSIDPAPPASRRSVPELRSVLLDESLPLFERYRAMFALRNLGTEEAVVALGDGRSVMECVFSTSQRSFSPSWYNTQAWLEYSVNTDNERDVFTLTGFNNWKTVLDQDKGLQRHVSSHNHIHNSTIWTQHKSRGYRGTVDSLLVGKTQLENPQVSVLLLEYRLLLYQEFKFLCVNELGLRGTAETLKHDGHTADNPDSTE</sequence>
<dbReference type="AlphaFoldDB" id="A0A3B3VYG2"/>
<accession>A0A3B3VYG2</accession>
<name>A0A3B3VYG2_9TELE</name>
<dbReference type="Proteomes" id="UP000261500">
    <property type="component" value="Unplaced"/>
</dbReference>
<organism evidence="1 2">
    <name type="scientific">Poecilia latipinna</name>
    <name type="common">sailfin molly</name>
    <dbReference type="NCBI Taxonomy" id="48699"/>
    <lineage>
        <taxon>Eukaryota</taxon>
        <taxon>Metazoa</taxon>
        <taxon>Chordata</taxon>
        <taxon>Craniata</taxon>
        <taxon>Vertebrata</taxon>
        <taxon>Euteleostomi</taxon>
        <taxon>Actinopterygii</taxon>
        <taxon>Neopterygii</taxon>
        <taxon>Teleostei</taxon>
        <taxon>Neoteleostei</taxon>
        <taxon>Acanthomorphata</taxon>
        <taxon>Ovalentaria</taxon>
        <taxon>Atherinomorphae</taxon>
        <taxon>Cyprinodontiformes</taxon>
        <taxon>Poeciliidae</taxon>
        <taxon>Poeciliinae</taxon>
        <taxon>Poecilia</taxon>
    </lineage>
</organism>
<dbReference type="Ensembl" id="ENSPLAT00000025522.1">
    <property type="protein sequence ID" value="ENSPLAP00000029937.1"/>
    <property type="gene ID" value="ENSPLAG00000020562.1"/>
</dbReference>
<dbReference type="GO" id="GO:0019135">
    <property type="term" value="F:deoxyhypusine monooxygenase activity"/>
    <property type="evidence" value="ECO:0007669"/>
    <property type="project" value="TreeGrafter"/>
</dbReference>
<proteinExistence type="predicted"/>
<keyword evidence="2" id="KW-1185">Reference proteome</keyword>
<dbReference type="PANTHER" id="PTHR12697:SF5">
    <property type="entry name" value="DEOXYHYPUSINE HYDROXYLASE"/>
    <property type="match status" value="1"/>
</dbReference>
<protein>
    <submittedName>
        <fullName evidence="1">Uncharacterized protein</fullName>
    </submittedName>
</protein>
<evidence type="ECO:0000313" key="1">
    <source>
        <dbReference type="Ensembl" id="ENSPLAP00000029937.1"/>
    </source>
</evidence>
<reference evidence="1" key="1">
    <citation type="submission" date="2025-08" db="UniProtKB">
        <authorList>
            <consortium name="Ensembl"/>
        </authorList>
    </citation>
    <scope>IDENTIFICATION</scope>
</reference>
<dbReference type="PANTHER" id="PTHR12697">
    <property type="entry name" value="PBS LYASE HEAT-LIKE PROTEIN"/>
    <property type="match status" value="1"/>
</dbReference>
<dbReference type="STRING" id="48699.ENSPLAP00000029937"/>
<evidence type="ECO:0000313" key="2">
    <source>
        <dbReference type="Proteomes" id="UP000261500"/>
    </source>
</evidence>
<reference evidence="1" key="2">
    <citation type="submission" date="2025-09" db="UniProtKB">
        <authorList>
            <consortium name="Ensembl"/>
        </authorList>
    </citation>
    <scope>IDENTIFICATION</scope>
</reference>